<dbReference type="EMBL" id="BKCJ010442225">
    <property type="protein sequence ID" value="GFA54128.1"/>
    <property type="molecule type" value="Genomic_DNA"/>
</dbReference>
<gene>
    <name evidence="1" type="ORF">Tci_626100</name>
</gene>
<name>A0A699JS17_TANCI</name>
<sequence length="194" mass="21394">FVNLLKCSLSPHNALTNFVNGGSRPYLCSWSITNTLFGSSAMTKTVKLLVSKSTKKVICAQVDNYFVEMLFSFLTIPLGAVIRLTSDNLSPTCIHNVYNSILSISDGNYLKSEGVKDKLLDPKLAFNYCCVTDLLPIYEKIRIRGSFLKDQATFIVSDDLQVSLPPRVSTISNFSIGVPVGDIEVREASIGERE</sequence>
<dbReference type="InterPro" id="IPR007750">
    <property type="entry name" value="DUF674"/>
</dbReference>
<reference evidence="1" key="1">
    <citation type="journal article" date="2019" name="Sci. Rep.">
        <title>Draft genome of Tanacetum cinerariifolium, the natural source of mosquito coil.</title>
        <authorList>
            <person name="Yamashiro T."/>
            <person name="Shiraishi A."/>
            <person name="Satake H."/>
            <person name="Nakayama K."/>
        </authorList>
    </citation>
    <scope>NUCLEOTIDE SEQUENCE</scope>
</reference>
<dbReference type="Pfam" id="PF05056">
    <property type="entry name" value="DUF674"/>
    <property type="match status" value="1"/>
</dbReference>
<evidence type="ECO:0000313" key="1">
    <source>
        <dbReference type="EMBL" id="GFA54128.1"/>
    </source>
</evidence>
<dbReference type="AlphaFoldDB" id="A0A699JS17"/>
<proteinExistence type="predicted"/>
<feature type="non-terminal residue" evidence="1">
    <location>
        <position position="1"/>
    </location>
</feature>
<dbReference type="PANTHER" id="PTHR33103:SF27">
    <property type="entry name" value="OS04G0594700 PROTEIN"/>
    <property type="match status" value="1"/>
</dbReference>
<dbReference type="PANTHER" id="PTHR33103">
    <property type="entry name" value="OS01G0153900 PROTEIN"/>
    <property type="match status" value="1"/>
</dbReference>
<accession>A0A699JS17</accession>
<protein>
    <submittedName>
        <fullName evidence="1">Uncharacterized protein</fullName>
    </submittedName>
</protein>
<feature type="non-terminal residue" evidence="1">
    <location>
        <position position="194"/>
    </location>
</feature>
<organism evidence="1">
    <name type="scientific">Tanacetum cinerariifolium</name>
    <name type="common">Dalmatian daisy</name>
    <name type="synonym">Chrysanthemum cinerariifolium</name>
    <dbReference type="NCBI Taxonomy" id="118510"/>
    <lineage>
        <taxon>Eukaryota</taxon>
        <taxon>Viridiplantae</taxon>
        <taxon>Streptophyta</taxon>
        <taxon>Embryophyta</taxon>
        <taxon>Tracheophyta</taxon>
        <taxon>Spermatophyta</taxon>
        <taxon>Magnoliopsida</taxon>
        <taxon>eudicotyledons</taxon>
        <taxon>Gunneridae</taxon>
        <taxon>Pentapetalae</taxon>
        <taxon>asterids</taxon>
        <taxon>campanulids</taxon>
        <taxon>Asterales</taxon>
        <taxon>Asteraceae</taxon>
        <taxon>Asteroideae</taxon>
        <taxon>Anthemideae</taxon>
        <taxon>Anthemidinae</taxon>
        <taxon>Tanacetum</taxon>
    </lineage>
</organism>
<comment type="caution">
    <text evidence="1">The sequence shown here is derived from an EMBL/GenBank/DDBJ whole genome shotgun (WGS) entry which is preliminary data.</text>
</comment>